<dbReference type="eggNOG" id="ENOG5033WES">
    <property type="taxonomic scope" value="Bacteria"/>
</dbReference>
<evidence type="ECO:0000313" key="4">
    <source>
        <dbReference type="Proteomes" id="UP000006346"/>
    </source>
</evidence>
<accession>G7WDZ9</accession>
<name>G7WDZ9_DESOD</name>
<dbReference type="Pfam" id="PF10925">
    <property type="entry name" value="DUF2680"/>
    <property type="match status" value="1"/>
</dbReference>
<keyword evidence="2" id="KW-0732">Signal</keyword>
<dbReference type="Proteomes" id="UP000006346">
    <property type="component" value="Chromosome"/>
</dbReference>
<keyword evidence="4" id="KW-1185">Reference proteome</keyword>
<evidence type="ECO:0008006" key="5">
    <source>
        <dbReference type="Google" id="ProtNLM"/>
    </source>
</evidence>
<protein>
    <recommendedName>
        <fullName evidence="5">DUF2680 domain-containing protein</fullName>
    </recommendedName>
</protein>
<sequence>MKKKLAVGVLSAVLLAGGTTAVFGATDTSKLDEIKSLTQQMFSIQKQIIDKEVDAGLRTAEQADIMKKSIDKRQEASDKALAEGKVFGPGMGGKDLRMLDNAKQFFSKEPMTEEQIQAWSEAAQARIEAQVEAMKENGKLTDEQIQTWHDAALAQLKVQVEAMKNGTFVPGGMGMPMGKHGGHGDRSWGNKTAPDQSTSSDTSSTTNVQ</sequence>
<reference evidence="4" key="1">
    <citation type="submission" date="2011-11" db="EMBL/GenBank/DDBJ databases">
        <title>Complete sequence of Desulfosporosinus orientis DSM 765.</title>
        <authorList>
            <person name="Lucas S."/>
            <person name="Han J."/>
            <person name="Lapidus A."/>
            <person name="Cheng J.-F."/>
            <person name="Goodwin L."/>
            <person name="Pitluck S."/>
            <person name="Peters L."/>
            <person name="Ovchinnikova G."/>
            <person name="Teshima H."/>
            <person name="Detter J.C."/>
            <person name="Han C."/>
            <person name="Tapia R."/>
            <person name="Land M."/>
            <person name="Hauser L."/>
            <person name="Kyrpides N."/>
            <person name="Ivanova N."/>
            <person name="Pagani I."/>
            <person name="Pester M."/>
            <person name="Spring S."/>
            <person name="Ollivier B."/>
            <person name="Rattei T."/>
            <person name="Klenk H.-P."/>
            <person name="Wagner M."/>
            <person name="Loy A."/>
            <person name="Woyke T."/>
        </authorList>
    </citation>
    <scope>NUCLEOTIDE SEQUENCE [LARGE SCALE GENOMIC DNA]</scope>
    <source>
        <strain evidence="4">ATCC 19365 / DSM 765 / NCIMB 8382 / VKM B-1628</strain>
    </source>
</reference>
<evidence type="ECO:0000256" key="1">
    <source>
        <dbReference type="SAM" id="MobiDB-lite"/>
    </source>
</evidence>
<reference evidence="3 4" key="2">
    <citation type="journal article" date="2012" name="J. Bacteriol.">
        <title>Complete genome sequences of Desulfosporosinus orientis DSM765T, Desulfosporosinus youngiae DSM17734T, Desulfosporosinus meridiei DSM13257T, and Desulfosporosinus acidiphilus DSM22704T.</title>
        <authorList>
            <person name="Pester M."/>
            <person name="Brambilla E."/>
            <person name="Alazard D."/>
            <person name="Rattei T."/>
            <person name="Weinmaier T."/>
            <person name="Han J."/>
            <person name="Lucas S."/>
            <person name="Lapidus A."/>
            <person name="Cheng J.F."/>
            <person name="Goodwin L."/>
            <person name="Pitluck S."/>
            <person name="Peters L."/>
            <person name="Ovchinnikova G."/>
            <person name="Teshima H."/>
            <person name="Detter J.C."/>
            <person name="Han C.S."/>
            <person name="Tapia R."/>
            <person name="Land M.L."/>
            <person name="Hauser L."/>
            <person name="Kyrpides N.C."/>
            <person name="Ivanova N.N."/>
            <person name="Pagani I."/>
            <person name="Huntmann M."/>
            <person name="Wei C.L."/>
            <person name="Davenport K.W."/>
            <person name="Daligault H."/>
            <person name="Chain P.S."/>
            <person name="Chen A."/>
            <person name="Mavromatis K."/>
            <person name="Markowitz V."/>
            <person name="Szeto E."/>
            <person name="Mikhailova N."/>
            <person name="Pati A."/>
            <person name="Wagner M."/>
            <person name="Woyke T."/>
            <person name="Ollivier B."/>
            <person name="Klenk H.P."/>
            <person name="Spring S."/>
            <person name="Loy A."/>
        </authorList>
    </citation>
    <scope>NUCLEOTIDE SEQUENCE [LARGE SCALE GENOMIC DNA]</scope>
    <source>
        <strain evidence="4">ATCC 19365 / DSM 765 / NCIMB 8382 / VKM B-1628</strain>
    </source>
</reference>
<dbReference type="OrthoDB" id="1799222at2"/>
<organism evidence="3 4">
    <name type="scientific">Desulfosporosinus orientis (strain ATCC 19365 / DSM 765 / NCIMB 8382 / VKM B-1628 / Singapore I)</name>
    <name type="common">Desulfotomaculum orientis</name>
    <dbReference type="NCBI Taxonomy" id="768706"/>
    <lineage>
        <taxon>Bacteria</taxon>
        <taxon>Bacillati</taxon>
        <taxon>Bacillota</taxon>
        <taxon>Clostridia</taxon>
        <taxon>Eubacteriales</taxon>
        <taxon>Desulfitobacteriaceae</taxon>
        <taxon>Desulfosporosinus</taxon>
    </lineage>
</organism>
<feature type="signal peptide" evidence="2">
    <location>
        <begin position="1"/>
        <end position="24"/>
    </location>
</feature>
<dbReference type="EMBL" id="CP003108">
    <property type="protein sequence ID" value="AET69397.1"/>
    <property type="molecule type" value="Genomic_DNA"/>
</dbReference>
<feature type="compositionally biased region" description="Low complexity" evidence="1">
    <location>
        <begin position="197"/>
        <end position="209"/>
    </location>
</feature>
<evidence type="ECO:0000313" key="3">
    <source>
        <dbReference type="EMBL" id="AET69397.1"/>
    </source>
</evidence>
<dbReference type="RefSeq" id="WP_014186204.1">
    <property type="nucleotide sequence ID" value="NC_016584.1"/>
</dbReference>
<feature type="region of interest" description="Disordered" evidence="1">
    <location>
        <begin position="171"/>
        <end position="209"/>
    </location>
</feature>
<gene>
    <name evidence="3" type="ordered locus">Desor_3952</name>
</gene>
<proteinExistence type="predicted"/>
<dbReference type="KEGG" id="dor:Desor_3952"/>
<dbReference type="HOGENOM" id="CLU_1319223_0_0_9"/>
<feature type="chain" id="PRO_5003505140" description="DUF2680 domain-containing protein" evidence="2">
    <location>
        <begin position="25"/>
        <end position="209"/>
    </location>
</feature>
<dbReference type="AlphaFoldDB" id="G7WDZ9"/>
<dbReference type="InterPro" id="IPR024485">
    <property type="entry name" value="DUF2680"/>
</dbReference>
<dbReference type="PATRIC" id="fig|768706.3.peg.3998"/>
<evidence type="ECO:0000256" key="2">
    <source>
        <dbReference type="SAM" id="SignalP"/>
    </source>
</evidence>